<keyword evidence="2" id="KW-0001">2Fe-2S</keyword>
<evidence type="ECO:0000313" key="8">
    <source>
        <dbReference type="EMBL" id="NDL61780.1"/>
    </source>
</evidence>
<evidence type="ECO:0000256" key="5">
    <source>
        <dbReference type="ARBA" id="ARBA00023015"/>
    </source>
</evidence>
<keyword evidence="1" id="KW-0678">Repressor</keyword>
<keyword evidence="6" id="KW-0238">DNA-binding</keyword>
<dbReference type="Pfam" id="PF02082">
    <property type="entry name" value="Rrf2"/>
    <property type="match status" value="1"/>
</dbReference>
<dbReference type="RefSeq" id="WP_162364463.1">
    <property type="nucleotide sequence ID" value="NZ_WUBS01000002.1"/>
</dbReference>
<keyword evidence="3" id="KW-0408">Iron</keyword>
<dbReference type="InterPro" id="IPR036388">
    <property type="entry name" value="WH-like_DNA-bd_sf"/>
</dbReference>
<dbReference type="PANTHER" id="PTHR33221">
    <property type="entry name" value="WINGED HELIX-TURN-HELIX TRANSCRIPTIONAL REGULATOR, RRF2 FAMILY"/>
    <property type="match status" value="1"/>
</dbReference>
<dbReference type="GO" id="GO:0051537">
    <property type="term" value="F:2 iron, 2 sulfur cluster binding"/>
    <property type="evidence" value="ECO:0007669"/>
    <property type="project" value="UniProtKB-KW"/>
</dbReference>
<keyword evidence="7" id="KW-0804">Transcription</keyword>
<dbReference type="EMBL" id="WUBS01000002">
    <property type="protein sequence ID" value="NDL61780.1"/>
    <property type="molecule type" value="Genomic_DNA"/>
</dbReference>
<protein>
    <submittedName>
        <fullName evidence="8">Rrf2 family transcriptional regulator</fullName>
    </submittedName>
</protein>
<dbReference type="SUPFAM" id="SSF46785">
    <property type="entry name" value="Winged helix' DNA-binding domain"/>
    <property type="match status" value="1"/>
</dbReference>
<evidence type="ECO:0000256" key="7">
    <source>
        <dbReference type="ARBA" id="ARBA00023163"/>
    </source>
</evidence>
<dbReference type="Gene3D" id="1.10.10.10">
    <property type="entry name" value="Winged helix-like DNA-binding domain superfamily/Winged helix DNA-binding domain"/>
    <property type="match status" value="1"/>
</dbReference>
<dbReference type="InterPro" id="IPR000944">
    <property type="entry name" value="Tscrpt_reg_Rrf2"/>
</dbReference>
<dbReference type="GO" id="GO:0003677">
    <property type="term" value="F:DNA binding"/>
    <property type="evidence" value="ECO:0007669"/>
    <property type="project" value="UniProtKB-KW"/>
</dbReference>
<keyword evidence="5" id="KW-0805">Transcription regulation</keyword>
<evidence type="ECO:0000256" key="4">
    <source>
        <dbReference type="ARBA" id="ARBA00023014"/>
    </source>
</evidence>
<name>A0A845SAJ3_9GAMM</name>
<evidence type="ECO:0000256" key="2">
    <source>
        <dbReference type="ARBA" id="ARBA00022714"/>
    </source>
</evidence>
<dbReference type="PANTHER" id="PTHR33221:SF4">
    <property type="entry name" value="HTH-TYPE TRANSCRIPTIONAL REPRESSOR NSRR"/>
    <property type="match status" value="1"/>
</dbReference>
<keyword evidence="4" id="KW-0411">Iron-sulfur</keyword>
<dbReference type="NCBIfam" id="TIGR00738">
    <property type="entry name" value="rrf2_super"/>
    <property type="match status" value="1"/>
</dbReference>
<proteinExistence type="predicted"/>
<dbReference type="PROSITE" id="PS01332">
    <property type="entry name" value="HTH_RRF2_1"/>
    <property type="match status" value="1"/>
</dbReference>
<dbReference type="InterPro" id="IPR036390">
    <property type="entry name" value="WH_DNA-bd_sf"/>
</dbReference>
<reference evidence="8 9" key="2">
    <citation type="submission" date="2020-02" db="EMBL/GenBank/DDBJ databases">
        <title>The new genus of Enterobacteriales.</title>
        <authorList>
            <person name="Kim I.S."/>
        </authorList>
    </citation>
    <scope>NUCLEOTIDE SEQUENCE [LARGE SCALE GENOMIC DNA]</scope>
    <source>
        <strain evidence="8 9">SAP-6</strain>
    </source>
</reference>
<evidence type="ECO:0000256" key="3">
    <source>
        <dbReference type="ARBA" id="ARBA00023004"/>
    </source>
</evidence>
<accession>A0A845SAJ3</accession>
<dbReference type="InterPro" id="IPR030489">
    <property type="entry name" value="TR_Rrf2-type_CS"/>
</dbReference>
<gene>
    <name evidence="8" type="ORF">GRH90_03255</name>
</gene>
<organism evidence="8 9">
    <name type="scientific">Acerihabitans arboris</name>
    <dbReference type="NCBI Taxonomy" id="2691583"/>
    <lineage>
        <taxon>Bacteria</taxon>
        <taxon>Pseudomonadati</taxon>
        <taxon>Pseudomonadota</taxon>
        <taxon>Gammaproteobacteria</taxon>
        <taxon>Enterobacterales</taxon>
        <taxon>Pectobacteriaceae</taxon>
        <taxon>Acerihabitans</taxon>
    </lineage>
</organism>
<evidence type="ECO:0000256" key="6">
    <source>
        <dbReference type="ARBA" id="ARBA00023125"/>
    </source>
</evidence>
<dbReference type="GO" id="GO:0003700">
    <property type="term" value="F:DNA-binding transcription factor activity"/>
    <property type="evidence" value="ECO:0007669"/>
    <property type="project" value="TreeGrafter"/>
</dbReference>
<keyword evidence="9" id="KW-1185">Reference proteome</keyword>
<evidence type="ECO:0000256" key="1">
    <source>
        <dbReference type="ARBA" id="ARBA00022491"/>
    </source>
</evidence>
<dbReference type="GO" id="GO:0005829">
    <property type="term" value="C:cytosol"/>
    <property type="evidence" value="ECO:0007669"/>
    <property type="project" value="TreeGrafter"/>
</dbReference>
<dbReference type="AlphaFoldDB" id="A0A845SAJ3"/>
<reference evidence="8 9" key="1">
    <citation type="submission" date="2019-12" db="EMBL/GenBank/DDBJ databases">
        <authorList>
            <person name="Lee S.D."/>
        </authorList>
    </citation>
    <scope>NUCLEOTIDE SEQUENCE [LARGE SCALE GENOMIC DNA]</scope>
    <source>
        <strain evidence="8 9">SAP-6</strain>
    </source>
</reference>
<dbReference type="PROSITE" id="PS51197">
    <property type="entry name" value="HTH_RRF2_2"/>
    <property type="match status" value="1"/>
</dbReference>
<comment type="caution">
    <text evidence="8">The sequence shown here is derived from an EMBL/GenBank/DDBJ whole genome shotgun (WGS) entry which is preliminary data.</text>
</comment>
<keyword evidence="2" id="KW-0479">Metal-binding</keyword>
<sequence length="143" mass="15821">MKLTRYTDYAVRVIIYLGAHQDRLSSIAEISRQYDISHNNLMKVVQDLARLGYIDTLRGRNGGIKLGRAPRDINIGALIRHTEKGDTLIDCANCVIAPACGLPGVLAKATNAFFAVLDGYTLADLLGRRDQIEQLFTFIEIEG</sequence>
<evidence type="ECO:0000313" key="9">
    <source>
        <dbReference type="Proteomes" id="UP000461443"/>
    </source>
</evidence>
<dbReference type="Proteomes" id="UP000461443">
    <property type="component" value="Unassembled WGS sequence"/>
</dbReference>